<protein>
    <submittedName>
        <fullName evidence="1">Methyltransferase domain-containing protein</fullName>
    </submittedName>
</protein>
<dbReference type="GO" id="GO:0032259">
    <property type="term" value="P:methylation"/>
    <property type="evidence" value="ECO:0007669"/>
    <property type="project" value="UniProtKB-KW"/>
</dbReference>
<dbReference type="RefSeq" id="WP_155091472.1">
    <property type="nucleotide sequence ID" value="NZ_CP102754.1"/>
</dbReference>
<dbReference type="InterPro" id="IPR029063">
    <property type="entry name" value="SAM-dependent_MTases_sf"/>
</dbReference>
<keyword evidence="1" id="KW-0808">Transferase</keyword>
<evidence type="ECO:0000313" key="1">
    <source>
        <dbReference type="EMBL" id="MTG97424.1"/>
    </source>
</evidence>
<accession>A0A6I3LHZ9</accession>
<dbReference type="Pfam" id="PF13489">
    <property type="entry name" value="Methyltransf_23"/>
    <property type="match status" value="1"/>
</dbReference>
<dbReference type="CDD" id="cd02440">
    <property type="entry name" value="AdoMet_MTases"/>
    <property type="match status" value="1"/>
</dbReference>
<dbReference type="EMBL" id="WMJX01000006">
    <property type="protein sequence ID" value="MTG97424.1"/>
    <property type="molecule type" value="Genomic_DNA"/>
</dbReference>
<keyword evidence="1" id="KW-0489">Methyltransferase</keyword>
<dbReference type="OrthoDB" id="9816564at2"/>
<evidence type="ECO:0000313" key="2">
    <source>
        <dbReference type="Proteomes" id="UP000438760"/>
    </source>
</evidence>
<dbReference type="Gene3D" id="3.40.50.150">
    <property type="entry name" value="Vaccinia Virus protein VP39"/>
    <property type="match status" value="1"/>
</dbReference>
<dbReference type="GO" id="GO:0008168">
    <property type="term" value="F:methyltransferase activity"/>
    <property type="evidence" value="ECO:0007669"/>
    <property type="project" value="UniProtKB-KW"/>
</dbReference>
<dbReference type="AlphaFoldDB" id="A0A6I3LHZ9"/>
<name>A0A6I3LHZ9_9FLAO</name>
<dbReference type="SUPFAM" id="SSF53335">
    <property type="entry name" value="S-adenosyl-L-methionine-dependent methyltransferases"/>
    <property type="match status" value="1"/>
</dbReference>
<proteinExistence type="predicted"/>
<comment type="caution">
    <text evidence="1">The sequence shown here is derived from an EMBL/GenBank/DDBJ whole genome shotgun (WGS) entry which is preliminary data.</text>
</comment>
<organism evidence="1 2">
    <name type="scientific">Myroides albus</name>
    <dbReference type="NCBI Taxonomy" id="2562892"/>
    <lineage>
        <taxon>Bacteria</taxon>
        <taxon>Pseudomonadati</taxon>
        <taxon>Bacteroidota</taxon>
        <taxon>Flavobacteriia</taxon>
        <taxon>Flavobacteriales</taxon>
        <taxon>Flavobacteriaceae</taxon>
        <taxon>Myroides</taxon>
    </lineage>
</organism>
<sequence length="206" mass="24665">MQCTLCNLPLEKKVDEFYFICDNCEAYLKDSQYYFSPDKEKKHYECHNNDINDIGYQEFTSPVTNAILERCTSDMLGLDYGCGKGPVITKQLNEKGYQINLYDPFFYPNQDYLNYNYDFIFSCEVFEHFYNPFQELTKLYNLLKTGGLLIVKTHLYTGKTDFVNWYYRKDQTHVFIYTFKTFEVISQQFGFEIEHLSERLVILRKM</sequence>
<gene>
    <name evidence="1" type="ORF">GJV76_04625</name>
</gene>
<reference evidence="1 2" key="1">
    <citation type="submission" date="2019-11" db="EMBL/GenBank/DDBJ databases">
        <title>Genome of Strain BIT-d1.</title>
        <authorList>
            <person name="Yang Y."/>
        </authorList>
    </citation>
    <scope>NUCLEOTIDE SEQUENCE [LARGE SCALE GENOMIC DNA]</scope>
    <source>
        <strain evidence="1 2">BIT-d1</strain>
    </source>
</reference>
<keyword evidence="2" id="KW-1185">Reference proteome</keyword>
<dbReference type="Proteomes" id="UP000438760">
    <property type="component" value="Unassembled WGS sequence"/>
</dbReference>